<gene>
    <name evidence="3" type="primary">dsbG</name>
    <name evidence="3" type="ORF">KGQ91_16350</name>
</gene>
<sequence>MQDRRPIASPARRMLGLATGLLLVTSLTAQAMELPAPIEQLKQQGLTIHGTFDAPGGLQGYAASLRGRAIAAYLTPDGDHAVIGTLIDAQGQDVSAKPLERLVNGPKNARLWQQMAEHHWVRDGSADAKRVVYTLSDPNCPYCRKFWQEARPWVENGDVQLRHLMVGVLKADSAAKAATLLSAEDPSTAIGEHYRDGTMPNNRISDESRRWVSENTRLMRNARLNATPVIFYRDADGVHRVMGAPGPEKLREIMGGPVGD</sequence>
<dbReference type="InterPro" id="IPR033954">
    <property type="entry name" value="DiS-bond_Isoase_DsbC/G"/>
</dbReference>
<dbReference type="Proteomes" id="UP001319883">
    <property type="component" value="Unassembled WGS sequence"/>
</dbReference>
<dbReference type="GO" id="GO:0016491">
    <property type="term" value="F:oxidoreductase activity"/>
    <property type="evidence" value="ECO:0007669"/>
    <property type="project" value="UniProtKB-KW"/>
</dbReference>
<dbReference type="NCBIfam" id="NF008657">
    <property type="entry name" value="PRK11657.1"/>
    <property type="match status" value="1"/>
</dbReference>
<dbReference type="Gene3D" id="3.40.30.10">
    <property type="entry name" value="Glutaredoxin"/>
    <property type="match status" value="1"/>
</dbReference>
<dbReference type="InterPro" id="IPR036249">
    <property type="entry name" value="Thioredoxin-like_sf"/>
</dbReference>
<comment type="function">
    <text evidence="1">Required for disulfide bond formation in some periplasmic proteins. Acts by transferring its disulfide bond to other proteins and is reduced in the process.</text>
</comment>
<dbReference type="InterPro" id="IPR009094">
    <property type="entry name" value="DiS-bond_isomerase_DsbC/G_N_sf"/>
</dbReference>
<reference evidence="3 4" key="1">
    <citation type="submission" date="2021-05" db="EMBL/GenBank/DDBJ databases">
        <title>Petroleum and Energy Research Collection (APPE): ex situ preservation of microbial diversity associated with the oil industry and exploitation of its biotechnological potential.</title>
        <authorList>
            <person name="Paixao C.T.M."/>
            <person name="Gomes M.B."/>
            <person name="Oliveira V.M."/>
        </authorList>
    </citation>
    <scope>NUCLEOTIDE SEQUENCE [LARGE SCALE GENOMIC DNA]</scope>
    <source>
        <strain evidence="3 4">LIT2</strain>
    </source>
</reference>
<dbReference type="InterPro" id="IPR012336">
    <property type="entry name" value="Thioredoxin-like_fold"/>
</dbReference>
<comment type="similarity">
    <text evidence="1">Belongs to the thioredoxin family. DsbC subfamily.</text>
</comment>
<dbReference type="SUPFAM" id="SSF52833">
    <property type="entry name" value="Thioredoxin-like"/>
    <property type="match status" value="1"/>
</dbReference>
<proteinExistence type="inferred from homology"/>
<protein>
    <recommendedName>
        <fullName evidence="1">Thiol:disulfide interchange protein</fullName>
    </recommendedName>
</protein>
<keyword evidence="1" id="KW-0574">Periplasm</keyword>
<evidence type="ECO:0000313" key="4">
    <source>
        <dbReference type="Proteomes" id="UP001319883"/>
    </source>
</evidence>
<dbReference type="InterPro" id="IPR051470">
    <property type="entry name" value="Thiol:disulfide_interchange"/>
</dbReference>
<keyword evidence="3" id="KW-0560">Oxidoreductase</keyword>
<dbReference type="SUPFAM" id="SSF54423">
    <property type="entry name" value="DsbC/DsbG N-terminal domain-like"/>
    <property type="match status" value="1"/>
</dbReference>
<dbReference type="EMBL" id="JAGXFD010000002">
    <property type="protein sequence ID" value="MBZ9569240.1"/>
    <property type="molecule type" value="Genomic_DNA"/>
</dbReference>
<dbReference type="Pfam" id="PF13098">
    <property type="entry name" value="Thioredoxin_2"/>
    <property type="match status" value="1"/>
</dbReference>
<keyword evidence="1" id="KW-0676">Redox-active center</keyword>
<dbReference type="Gene3D" id="3.10.450.70">
    <property type="entry name" value="Disulphide bond isomerase, DsbC/G, N-terminal"/>
    <property type="match status" value="1"/>
</dbReference>
<evidence type="ECO:0000313" key="3">
    <source>
        <dbReference type="EMBL" id="MBZ9569240.1"/>
    </source>
</evidence>
<feature type="signal peptide" evidence="1">
    <location>
        <begin position="1"/>
        <end position="31"/>
    </location>
</feature>
<feature type="domain" description="Thioredoxin-like fold" evidence="2">
    <location>
        <begin position="127"/>
        <end position="253"/>
    </location>
</feature>
<feature type="chain" id="PRO_5044999442" description="Thiol:disulfide interchange protein" evidence="1">
    <location>
        <begin position="32"/>
        <end position="260"/>
    </location>
</feature>
<comment type="caution">
    <text evidence="3">The sequence shown here is derived from an EMBL/GenBank/DDBJ whole genome shotgun (WGS) entry which is preliminary data.</text>
</comment>
<evidence type="ECO:0000259" key="2">
    <source>
        <dbReference type="Pfam" id="PF13098"/>
    </source>
</evidence>
<organism evidence="3 4">
    <name type="scientific">Modicisalibacter tunisiensis</name>
    <dbReference type="NCBI Taxonomy" id="390637"/>
    <lineage>
        <taxon>Bacteria</taxon>
        <taxon>Pseudomonadati</taxon>
        <taxon>Pseudomonadota</taxon>
        <taxon>Gammaproteobacteria</taxon>
        <taxon>Oceanospirillales</taxon>
        <taxon>Halomonadaceae</taxon>
        <taxon>Modicisalibacter</taxon>
    </lineage>
</organism>
<keyword evidence="1" id="KW-0732">Signal</keyword>
<dbReference type="PANTHER" id="PTHR35272">
    <property type="entry name" value="THIOL:DISULFIDE INTERCHANGE PROTEIN DSBC-RELATED"/>
    <property type="match status" value="1"/>
</dbReference>
<accession>A0ABS7X2X5</accession>
<evidence type="ECO:0000256" key="1">
    <source>
        <dbReference type="RuleBase" id="RU364038"/>
    </source>
</evidence>
<keyword evidence="4" id="KW-1185">Reference proteome</keyword>
<dbReference type="CDD" id="cd03020">
    <property type="entry name" value="DsbA_DsbC_DsbG"/>
    <property type="match status" value="1"/>
</dbReference>
<dbReference type="PANTHER" id="PTHR35272:SF4">
    <property type="entry name" value="THIOL:DISULFIDE INTERCHANGE PROTEIN DSBG"/>
    <property type="match status" value="1"/>
</dbReference>
<comment type="subcellular location">
    <subcellularLocation>
        <location evidence="1">Periplasm</location>
    </subcellularLocation>
</comment>
<dbReference type="RefSeq" id="WP_224421527.1">
    <property type="nucleotide sequence ID" value="NZ_JAGXFD010000002.1"/>
</dbReference>
<name>A0ABS7X2X5_9GAMM</name>